<evidence type="ECO:0000256" key="4">
    <source>
        <dbReference type="ARBA" id="ARBA00022729"/>
    </source>
</evidence>
<reference evidence="8 9" key="2">
    <citation type="submission" date="2016-08" db="EMBL/GenBank/DDBJ databases">
        <title>Pervasive Adenine N6-methylation of Active Genes in Fungi.</title>
        <authorList>
            <consortium name="DOE Joint Genome Institute"/>
            <person name="Mondo S.J."/>
            <person name="Dannebaum R.O."/>
            <person name="Kuo R.C."/>
            <person name="Labutti K."/>
            <person name="Haridas S."/>
            <person name="Kuo A."/>
            <person name="Salamov A."/>
            <person name="Ahrendt S.R."/>
            <person name="Lipzen A."/>
            <person name="Sullivan W."/>
            <person name="Andreopoulos W.B."/>
            <person name="Clum A."/>
            <person name="Lindquist E."/>
            <person name="Daum C."/>
            <person name="Ramamoorthy G.K."/>
            <person name="Gryganskyi A."/>
            <person name="Culley D."/>
            <person name="Magnuson J.K."/>
            <person name="James T.Y."/>
            <person name="O'Malley M.A."/>
            <person name="Stajich J.E."/>
            <person name="Spatafora J.W."/>
            <person name="Visel A."/>
            <person name="Grigoriev I.V."/>
        </authorList>
    </citation>
    <scope>NUCLEOTIDE SEQUENCE [LARGE SCALE GENOMIC DNA]</scope>
    <source>
        <strain evidence="9">finn</strain>
    </source>
</reference>
<dbReference type="STRING" id="1754191.A0A1Y1V336"/>
<keyword evidence="5 7" id="KW-1133">Transmembrane helix</keyword>
<accession>A0A1Y1V336</accession>
<proteinExistence type="inferred from homology"/>
<dbReference type="Proteomes" id="UP000193719">
    <property type="component" value="Unassembled WGS sequence"/>
</dbReference>
<dbReference type="InterPro" id="IPR004240">
    <property type="entry name" value="EMP70"/>
</dbReference>
<organism evidence="8 9">
    <name type="scientific">Piromyces finnis</name>
    <dbReference type="NCBI Taxonomy" id="1754191"/>
    <lineage>
        <taxon>Eukaryota</taxon>
        <taxon>Fungi</taxon>
        <taxon>Fungi incertae sedis</taxon>
        <taxon>Chytridiomycota</taxon>
        <taxon>Chytridiomycota incertae sedis</taxon>
        <taxon>Neocallimastigomycetes</taxon>
        <taxon>Neocallimastigales</taxon>
        <taxon>Neocallimastigaceae</taxon>
        <taxon>Piromyces</taxon>
    </lineage>
</organism>
<dbReference type="OrthoDB" id="1666796at2759"/>
<evidence type="ECO:0000256" key="3">
    <source>
        <dbReference type="ARBA" id="ARBA00022692"/>
    </source>
</evidence>
<sequence length="609" mass="70452">MKNCDNFHFNSLLCQLLYTLLFINVITKVLANEKNHKYEDGEKVILWANTVGPYSNRQETYDFDTLPFCLSQKDNIEHRETLGEALLGYDYKNTGLEINFKVDMENKSICKKILNASELEKFIYAIKNNYWFEMYMDDLPIHGLVGELKDKDVYLYTHYEIIVKYNEERIIQVDFNSDNRKPIKLPELPSYEEIKKNKNALSKIISNIEFSYSVKWEKTNIQFRDRFDRYLESSALEFKIHIIAVINSIIIAFLLIAIVITILYKTLKTDSKSSNDLEAGLLNFDTDFGDDYGWKLVHGDIFRRPPHCAILSTLLGSGIQLIILSFIVIVYTMLRDLYIEQATILSSIIFIYAITSMIGGYYSGSFFAKYGGRSWIKNMFLTACLFPCIIGGVTLIINFIAIYYQSSRAIPFKSMLSIFAIWLFIIFPLTLFGSIIGKNFAGDSNNPCRTNLIPRPIPEKPFYYQPVILILMSGILPFASILIEVFFLYSSFWAYKIYSVYGIMLIMLFILAILTACVSIISTFILLNAEDHRWPWTSFFSGASTVIYIFLFSVYYFFNKTKMHGLFQIIFYFGNTTIICLLLTSILGTIGYTASNWFVRKIYTNVKID</sequence>
<dbReference type="EMBL" id="MCFH01000037">
    <property type="protein sequence ID" value="ORX46022.1"/>
    <property type="molecule type" value="Genomic_DNA"/>
</dbReference>
<evidence type="ECO:0000256" key="6">
    <source>
        <dbReference type="ARBA" id="ARBA00023136"/>
    </source>
</evidence>
<name>A0A1Y1V336_9FUNG</name>
<feature type="signal peptide" evidence="7">
    <location>
        <begin position="1"/>
        <end position="31"/>
    </location>
</feature>
<dbReference type="AlphaFoldDB" id="A0A1Y1V336"/>
<feature type="chain" id="PRO_5011832013" description="Transmembrane 9 superfamily member" evidence="7">
    <location>
        <begin position="32"/>
        <end position="609"/>
    </location>
</feature>
<keyword evidence="9" id="KW-1185">Reference proteome</keyword>
<comment type="similarity">
    <text evidence="2 7">Belongs to the nonaspanin (TM9SF) (TC 9.A.2) family.</text>
</comment>
<evidence type="ECO:0000256" key="2">
    <source>
        <dbReference type="ARBA" id="ARBA00005227"/>
    </source>
</evidence>
<feature type="transmembrane region" description="Helical" evidence="7">
    <location>
        <begin position="416"/>
        <end position="441"/>
    </location>
</feature>
<dbReference type="GO" id="GO:0016020">
    <property type="term" value="C:membrane"/>
    <property type="evidence" value="ECO:0007669"/>
    <property type="project" value="UniProtKB-SubCell"/>
</dbReference>
<dbReference type="GO" id="GO:0072657">
    <property type="term" value="P:protein localization to membrane"/>
    <property type="evidence" value="ECO:0007669"/>
    <property type="project" value="TreeGrafter"/>
</dbReference>
<comment type="caution">
    <text evidence="8">The sequence shown here is derived from an EMBL/GenBank/DDBJ whole genome shotgun (WGS) entry which is preliminary data.</text>
</comment>
<feature type="transmembrane region" description="Helical" evidence="7">
    <location>
        <begin position="240"/>
        <end position="264"/>
    </location>
</feature>
<feature type="transmembrane region" description="Helical" evidence="7">
    <location>
        <begin position="539"/>
        <end position="558"/>
    </location>
</feature>
<feature type="transmembrane region" description="Helical" evidence="7">
    <location>
        <begin position="501"/>
        <end position="527"/>
    </location>
</feature>
<reference evidence="8 9" key="1">
    <citation type="submission" date="2016-08" db="EMBL/GenBank/DDBJ databases">
        <title>Genomes of anaerobic fungi encode conserved fungal cellulosomes for biomass hydrolysis.</title>
        <authorList>
            <consortium name="DOE Joint Genome Institute"/>
            <person name="Haitjema C.H."/>
            <person name="Gilmore S.P."/>
            <person name="Henske J.K."/>
            <person name="Solomon K.V."/>
            <person name="De Groot R."/>
            <person name="Kuo A."/>
            <person name="Mondo S.J."/>
            <person name="Salamov A.A."/>
            <person name="Labutti K."/>
            <person name="Zhao Z."/>
            <person name="Chiniquy J."/>
            <person name="Barry K."/>
            <person name="Brewer H.M."/>
            <person name="Purvine S.O."/>
            <person name="Wright A.T."/>
            <person name="Boxma B."/>
            <person name="Van Alen T."/>
            <person name="Hackstein J.H."/>
            <person name="Baker S.E."/>
            <person name="Grigoriev I.V."/>
            <person name="O'Malley M.A."/>
        </authorList>
    </citation>
    <scope>NUCLEOTIDE SEQUENCE [LARGE SCALE GENOMIC DNA]</scope>
    <source>
        <strain evidence="9">finn</strain>
    </source>
</reference>
<feature type="transmembrane region" description="Helical" evidence="7">
    <location>
        <begin position="308"/>
        <end position="332"/>
    </location>
</feature>
<feature type="transmembrane region" description="Helical" evidence="7">
    <location>
        <begin position="570"/>
        <end position="592"/>
    </location>
</feature>
<evidence type="ECO:0000256" key="7">
    <source>
        <dbReference type="RuleBase" id="RU363079"/>
    </source>
</evidence>
<evidence type="ECO:0000256" key="1">
    <source>
        <dbReference type="ARBA" id="ARBA00004141"/>
    </source>
</evidence>
<protein>
    <recommendedName>
        <fullName evidence="7">Transmembrane 9 superfamily member</fullName>
    </recommendedName>
</protein>
<keyword evidence="4 7" id="KW-0732">Signal</keyword>
<evidence type="ECO:0000256" key="5">
    <source>
        <dbReference type="ARBA" id="ARBA00022989"/>
    </source>
</evidence>
<evidence type="ECO:0000313" key="9">
    <source>
        <dbReference type="Proteomes" id="UP000193719"/>
    </source>
</evidence>
<gene>
    <name evidence="8" type="ORF">BCR36DRAFT_332603</name>
</gene>
<dbReference type="Pfam" id="PF02990">
    <property type="entry name" value="EMP70"/>
    <property type="match status" value="1"/>
</dbReference>
<feature type="transmembrane region" description="Helical" evidence="7">
    <location>
        <begin position="462"/>
        <end position="489"/>
    </location>
</feature>
<feature type="transmembrane region" description="Helical" evidence="7">
    <location>
        <begin position="344"/>
        <end position="368"/>
    </location>
</feature>
<feature type="transmembrane region" description="Helical" evidence="7">
    <location>
        <begin position="380"/>
        <end position="404"/>
    </location>
</feature>
<dbReference type="PANTHER" id="PTHR10766">
    <property type="entry name" value="TRANSMEMBRANE 9 SUPERFAMILY PROTEIN"/>
    <property type="match status" value="1"/>
</dbReference>
<keyword evidence="3 7" id="KW-0812">Transmembrane</keyword>
<dbReference type="PANTHER" id="PTHR10766:SF41">
    <property type="entry name" value="TRANSMEMBRANE 9 SUPERFAMILY MEMBER 3"/>
    <property type="match status" value="1"/>
</dbReference>
<evidence type="ECO:0000313" key="8">
    <source>
        <dbReference type="EMBL" id="ORX46022.1"/>
    </source>
</evidence>
<keyword evidence="6 7" id="KW-0472">Membrane</keyword>
<comment type="subcellular location">
    <subcellularLocation>
        <location evidence="1">Membrane</location>
        <topology evidence="1">Multi-pass membrane protein</topology>
    </subcellularLocation>
</comment>